<feature type="coiled-coil region" evidence="4">
    <location>
        <begin position="674"/>
        <end position="701"/>
    </location>
</feature>
<protein>
    <submittedName>
        <fullName evidence="6">Cilia- and flagella-associated protein 57 isoform X2</fullName>
    </submittedName>
</protein>
<keyword evidence="6" id="KW-0282">Flagellum</keyword>
<proteinExistence type="predicted"/>
<dbReference type="SUPFAM" id="SSF50978">
    <property type="entry name" value="WD40 repeat-like"/>
    <property type="match status" value="1"/>
</dbReference>
<keyword evidence="6" id="KW-0966">Cell projection</keyword>
<keyword evidence="1 3" id="KW-0853">WD repeat</keyword>
<dbReference type="RefSeq" id="XP_065674529.1">
    <property type="nucleotide sequence ID" value="XM_065818457.1"/>
</dbReference>
<feature type="repeat" description="WD" evidence="3">
    <location>
        <begin position="489"/>
        <end position="521"/>
    </location>
</feature>
<dbReference type="Gene3D" id="2.130.10.10">
    <property type="entry name" value="YVTN repeat-like/Quinoprotein amine dehydrogenase"/>
    <property type="match status" value="2"/>
</dbReference>
<gene>
    <name evidence="6" type="primary">LOC100205926</name>
</gene>
<keyword evidence="5" id="KW-1185">Reference proteome</keyword>
<dbReference type="InterPro" id="IPR036322">
    <property type="entry name" value="WD40_repeat_dom_sf"/>
</dbReference>
<dbReference type="GeneID" id="100205926"/>
<evidence type="ECO:0000313" key="5">
    <source>
        <dbReference type="Proteomes" id="UP001652625"/>
    </source>
</evidence>
<dbReference type="InterPro" id="IPR052993">
    <property type="entry name" value="CFA-57"/>
</dbReference>
<dbReference type="InterPro" id="IPR001680">
    <property type="entry name" value="WD40_rpt"/>
</dbReference>
<feature type="coiled-coil region" evidence="4">
    <location>
        <begin position="1077"/>
        <end position="1150"/>
    </location>
</feature>
<evidence type="ECO:0000256" key="1">
    <source>
        <dbReference type="ARBA" id="ARBA00022574"/>
    </source>
</evidence>
<evidence type="ECO:0000256" key="3">
    <source>
        <dbReference type="PROSITE-ProRule" id="PRU00221"/>
    </source>
</evidence>
<sequence>MSVALASPRYAFGLRAGVSNNIAYIDEHVIIYPAGCNCILYNIDQRTQRFIAGTEGNIGMTAIAVSPNKRYVAIGEKGEKAVVSIYDLHSLKKKKVLSSPDNTSIEFVCLAFSPDSKNLIVQGGRPDLMLLYWAWEKSKLLASCKASNHQSAIAHQVTFNPKDNEQVCVIGHCVFKIFRFIENNLKQFGNQKSDASCNYTCQAWLNDEQLLIGTDSGKVLLFDNGDLKGEFIILKNDNSSVTQTVSKTNIGSLESNTLEPVKEGTDLTISCIITYSKGFVCSGGLGVYVFESSDDKEIFKKTKEIKIPLNQSNHESSDDLISCIALSPSEETLLASSCKNQLYAITLSSADLGKQDEAIEFELLAQSFHQAQITGMDVCIRKPLIATCGMDKSIRIWNFQNNSLELYKEFEDDVMSVALHPTGLFILAGFSDKLRCMNILIDDIRTVKEFMIRGCRECLYSNGGHLFAAVHGNVIQLYSSLTFENVGNFKGHSGKIHCLRWSLDDSKLVSCGTDGAIYEWNTLLFKREGENVLKSCSYTCLAMSPDSRTVYAVGSDHTIKEICDGQMLRDVPVGKELLSQVVLSHSGKMLFAGTISGVIRSFKFPLTLPGQWQDNEVHAGTISKMKVSYDDQFLFTVSEDACLFIHKIVDKDGAGKRESDVPFAEEVLITRSDLEEKNTTMQELKTRVEELKMENEYQLRLKDMNYNETIKQLTEKFLQEIELLKTKNQILKTDREKEVEKQQEELTDLLARHNKQLEDIDTVNNKKLMTEYEKYQQLQIKNQRNQEEFEKLRQQMEESREKALQELTEFYEKKLQEKNSHLDNLNEELAQNLLEYEETKKQIEEDADCEILDINNKYEKRLRDEKDANLRLKGETGLMKRKFTSQQKEIEELKSEIQRLHGEEGKLQSTIESLEKDIYGLKKEIQEREETIQDKEKRIYDLKKKNQELEKFKFVLDYKIKELKKQIEPRENEVKALKEQIHQMENELERFQKQNTGLEINLAELRLKIKVTDKDLYQERRMVQDSQGVIKRFKSDLYNLSAFLQDPKKFKEGFNDLYEKYIGNENPENTNIDIDIHKEYARQREHLEKSIASLRKKLTKDSEIHRAENIRIIQENSTLINEINDLRKNLIVAKREIQGLESAMKMLRKHQNLPTTPVNTNDEHIKLVELQKQEICRLRTQIADLEAKVIERSNSSNRLPPLHQLSI</sequence>
<dbReference type="Gene3D" id="1.10.287.1490">
    <property type="match status" value="1"/>
</dbReference>
<evidence type="ECO:0000256" key="4">
    <source>
        <dbReference type="SAM" id="Coils"/>
    </source>
</evidence>
<reference evidence="6" key="1">
    <citation type="submission" date="2025-08" db="UniProtKB">
        <authorList>
            <consortium name="RefSeq"/>
        </authorList>
    </citation>
    <scope>IDENTIFICATION</scope>
</reference>
<feature type="repeat" description="WD" evidence="3">
    <location>
        <begin position="366"/>
        <end position="407"/>
    </location>
</feature>
<dbReference type="PANTHER" id="PTHR32215">
    <property type="entry name" value="CILIA- AND FLAGELLA-ASSOCIATED PROTEIN 57"/>
    <property type="match status" value="1"/>
</dbReference>
<dbReference type="SUPFAM" id="SSF69322">
    <property type="entry name" value="Tricorn protease domain 2"/>
    <property type="match status" value="1"/>
</dbReference>
<dbReference type="InterPro" id="IPR019775">
    <property type="entry name" value="WD40_repeat_CS"/>
</dbReference>
<dbReference type="PROSITE" id="PS50294">
    <property type="entry name" value="WD_REPEATS_REGION"/>
    <property type="match status" value="1"/>
</dbReference>
<keyword evidence="4" id="KW-0175">Coiled coil</keyword>
<feature type="coiled-coil region" evidence="4">
    <location>
        <begin position="732"/>
        <end position="1008"/>
    </location>
</feature>
<dbReference type="PROSITE" id="PS00678">
    <property type="entry name" value="WD_REPEATS_1"/>
    <property type="match status" value="1"/>
</dbReference>
<organism evidence="5 6">
    <name type="scientific">Hydra vulgaris</name>
    <name type="common">Hydra</name>
    <name type="synonym">Hydra attenuata</name>
    <dbReference type="NCBI Taxonomy" id="6087"/>
    <lineage>
        <taxon>Eukaryota</taxon>
        <taxon>Metazoa</taxon>
        <taxon>Cnidaria</taxon>
        <taxon>Hydrozoa</taxon>
        <taxon>Hydroidolina</taxon>
        <taxon>Anthoathecata</taxon>
        <taxon>Aplanulata</taxon>
        <taxon>Hydridae</taxon>
        <taxon>Hydra</taxon>
    </lineage>
</organism>
<accession>A0ABM4DJ49</accession>
<dbReference type="InterPro" id="IPR015943">
    <property type="entry name" value="WD40/YVTN_repeat-like_dom_sf"/>
</dbReference>
<keyword evidence="6" id="KW-0969">Cilium</keyword>
<dbReference type="SMART" id="SM00320">
    <property type="entry name" value="WD40"/>
    <property type="match status" value="8"/>
</dbReference>
<evidence type="ECO:0000256" key="2">
    <source>
        <dbReference type="ARBA" id="ARBA00022737"/>
    </source>
</evidence>
<keyword evidence="2" id="KW-0677">Repeat</keyword>
<evidence type="ECO:0000313" key="6">
    <source>
        <dbReference type="RefSeq" id="XP_065674529.1"/>
    </source>
</evidence>
<dbReference type="Pfam" id="PF00400">
    <property type="entry name" value="WD40"/>
    <property type="match status" value="2"/>
</dbReference>
<dbReference type="Proteomes" id="UP001652625">
    <property type="component" value="Chromosome 14"/>
</dbReference>
<name>A0ABM4DJ49_HYDVU</name>
<dbReference type="PROSITE" id="PS50082">
    <property type="entry name" value="WD_REPEATS_2"/>
    <property type="match status" value="2"/>
</dbReference>
<dbReference type="PANTHER" id="PTHR32215:SF0">
    <property type="entry name" value="CILIA- AND FLAGELLA-ASSOCIATED PROTEIN 57"/>
    <property type="match status" value="1"/>
</dbReference>